<comment type="caution">
    <text evidence="1">The sequence shown here is derived from an EMBL/GenBank/DDBJ whole genome shotgun (WGS) entry which is preliminary data.</text>
</comment>
<sequence>MHKTITEKDRKMYLFLGEEVLNQAIENIENYNRIYRSLINGEFLFKQDKGFYREGLVHPDSTGVFKYQFSFFDKYGPIGDFKRDTLKEVAESIVEYGYIPMLEEDVQLLNSSEAVAAFKIPSTYCPLIKEKN</sequence>
<evidence type="ECO:0000313" key="2">
    <source>
        <dbReference type="Proteomes" id="UP001269400"/>
    </source>
</evidence>
<name>A0AAX6NBK1_PRIAR</name>
<gene>
    <name evidence="1" type="ORF">O0Q50_19100</name>
</gene>
<protein>
    <submittedName>
        <fullName evidence="1">Uncharacterized protein</fullName>
    </submittedName>
</protein>
<accession>A0AAX6NBK1</accession>
<evidence type="ECO:0000313" key="1">
    <source>
        <dbReference type="EMBL" id="MDU9693281.1"/>
    </source>
</evidence>
<proteinExistence type="predicted"/>
<dbReference type="RefSeq" id="WP_316910509.1">
    <property type="nucleotide sequence ID" value="NZ_JAPTGD010000002.1"/>
</dbReference>
<reference evidence="1" key="1">
    <citation type="journal article" date="2022" name="J Environ Chem Eng">
        <title>Biodegradation of petroleum oil using a constructed nonpathogenic and heavy metal-tolerant bacterial consortium isolated from marine sponges.</title>
        <authorList>
            <person name="Dechsakulwatana C."/>
            <person name="Rungsihiranrut A."/>
            <person name="Muangchinda C."/>
            <person name="Ningthoujam R."/>
            <person name="Klankeo P."/>
            <person name="Pinyakong O."/>
        </authorList>
    </citation>
    <scope>NUCLEOTIDE SEQUENCE</scope>
    <source>
        <strain evidence="1">TL01-2</strain>
    </source>
</reference>
<reference evidence="1" key="2">
    <citation type="submission" date="2022-12" db="EMBL/GenBank/DDBJ databases">
        <authorList>
            <person name="Dechsakulwatana C."/>
            <person name="Rungsihiranrut A."/>
            <person name="Muangchinda C."/>
            <person name="Ningthoujam R."/>
            <person name="Klankeo P."/>
            <person name="Pinyakong O."/>
        </authorList>
    </citation>
    <scope>NUCLEOTIDE SEQUENCE</scope>
    <source>
        <strain evidence="1">TL01-2</strain>
    </source>
</reference>
<dbReference type="Proteomes" id="UP001269400">
    <property type="component" value="Unassembled WGS sequence"/>
</dbReference>
<dbReference type="AlphaFoldDB" id="A0AAX6NBK1"/>
<organism evidence="1 2">
    <name type="scientific">Priestia aryabhattai</name>
    <name type="common">Bacillus aryabhattai</name>
    <dbReference type="NCBI Taxonomy" id="412384"/>
    <lineage>
        <taxon>Bacteria</taxon>
        <taxon>Bacillati</taxon>
        <taxon>Bacillota</taxon>
        <taxon>Bacilli</taxon>
        <taxon>Bacillales</taxon>
        <taxon>Bacillaceae</taxon>
        <taxon>Priestia</taxon>
    </lineage>
</organism>
<dbReference type="EMBL" id="JAPTGD010000002">
    <property type="protein sequence ID" value="MDU9693281.1"/>
    <property type="molecule type" value="Genomic_DNA"/>
</dbReference>